<gene>
    <name evidence="2" type="primary">100637635</name>
</gene>
<sequence length="266" mass="30842">MMETLTNDYYAFSNPLTIPGCKQPASFYFRFHIEKPIVRSHSPQRIRRWLPATFRKVQPPNPDEITFNDAIEELQKQRLWTTSAQQAVRDATCIITREHTLANETLTEEHKPLEIATIVCQHETDDSNSETENDPEENKEDEEKQEELTSSNNVQDTVREEQPAVSAAHAIIKEAVKPTKKELYTRHIPGYAGHIPRYPQPDRRPITDIDFMAQSICSISRYTYRKYPPLEYCNFKLHSSKAGPLTQSVTLTYPHNPFKKIQKSLR</sequence>
<dbReference type="InParanoid" id="A0A1X7UMF5"/>
<feature type="compositionally biased region" description="Acidic residues" evidence="1">
    <location>
        <begin position="126"/>
        <end position="145"/>
    </location>
</feature>
<evidence type="ECO:0000256" key="1">
    <source>
        <dbReference type="SAM" id="MobiDB-lite"/>
    </source>
</evidence>
<evidence type="ECO:0000313" key="2">
    <source>
        <dbReference type="EnsemblMetazoa" id="Aqu2.1.28953_001"/>
    </source>
</evidence>
<dbReference type="EnsemblMetazoa" id="XM_003387297.3">
    <property type="protein sequence ID" value="XP_003387345.1"/>
    <property type="gene ID" value="LOC100637635"/>
</dbReference>
<dbReference type="Proteomes" id="UP000007879">
    <property type="component" value="Unassembled WGS sequence"/>
</dbReference>
<evidence type="ECO:0000313" key="3">
    <source>
        <dbReference type="Proteomes" id="UP000007879"/>
    </source>
</evidence>
<feature type="region of interest" description="Disordered" evidence="1">
    <location>
        <begin position="123"/>
        <end position="166"/>
    </location>
</feature>
<protein>
    <submittedName>
        <fullName evidence="2">Uncharacterized protein</fullName>
    </submittedName>
</protein>
<dbReference type="AlphaFoldDB" id="A0A1X7UMF5"/>
<reference evidence="2" key="2">
    <citation type="submission" date="2017-05" db="UniProtKB">
        <authorList>
            <consortium name="EnsemblMetazoa"/>
        </authorList>
    </citation>
    <scope>IDENTIFICATION</scope>
</reference>
<organism evidence="2">
    <name type="scientific">Amphimedon queenslandica</name>
    <name type="common">Sponge</name>
    <dbReference type="NCBI Taxonomy" id="400682"/>
    <lineage>
        <taxon>Eukaryota</taxon>
        <taxon>Metazoa</taxon>
        <taxon>Porifera</taxon>
        <taxon>Demospongiae</taxon>
        <taxon>Heteroscleromorpha</taxon>
        <taxon>Haplosclerida</taxon>
        <taxon>Niphatidae</taxon>
        <taxon>Amphimedon</taxon>
    </lineage>
</organism>
<reference evidence="3" key="1">
    <citation type="journal article" date="2010" name="Nature">
        <title>The Amphimedon queenslandica genome and the evolution of animal complexity.</title>
        <authorList>
            <person name="Srivastava M."/>
            <person name="Simakov O."/>
            <person name="Chapman J."/>
            <person name="Fahey B."/>
            <person name="Gauthier M.E."/>
            <person name="Mitros T."/>
            <person name="Richards G.S."/>
            <person name="Conaco C."/>
            <person name="Dacre M."/>
            <person name="Hellsten U."/>
            <person name="Larroux C."/>
            <person name="Putnam N.H."/>
            <person name="Stanke M."/>
            <person name="Adamska M."/>
            <person name="Darling A."/>
            <person name="Degnan S.M."/>
            <person name="Oakley T.H."/>
            <person name="Plachetzki D.C."/>
            <person name="Zhai Y."/>
            <person name="Adamski M."/>
            <person name="Calcino A."/>
            <person name="Cummins S.F."/>
            <person name="Goodstein D.M."/>
            <person name="Harris C."/>
            <person name="Jackson D.J."/>
            <person name="Leys S.P."/>
            <person name="Shu S."/>
            <person name="Woodcroft B.J."/>
            <person name="Vervoort M."/>
            <person name="Kosik K.S."/>
            <person name="Manning G."/>
            <person name="Degnan B.M."/>
            <person name="Rokhsar D.S."/>
        </authorList>
    </citation>
    <scope>NUCLEOTIDE SEQUENCE [LARGE SCALE GENOMIC DNA]</scope>
</reference>
<dbReference type="KEGG" id="aqu:100637635"/>
<keyword evidence="3" id="KW-1185">Reference proteome</keyword>
<dbReference type="EnsemblMetazoa" id="Aqu2.1.28953_001">
    <property type="protein sequence ID" value="Aqu2.1.28953_001"/>
    <property type="gene ID" value="Aqu2.1.28953"/>
</dbReference>
<dbReference type="OrthoDB" id="10035002at2759"/>
<proteinExistence type="predicted"/>
<name>A0A1X7UMF5_AMPQE</name>
<accession>A0A1X7UMF5</accession>